<dbReference type="Gramene" id="evm.model.10.574">
    <property type="protein sequence ID" value="cds.evm.model.10.574"/>
    <property type="gene ID" value="evm.TU.10.574"/>
</dbReference>
<evidence type="ECO:0008006" key="6">
    <source>
        <dbReference type="Google" id="ProtNLM"/>
    </source>
</evidence>
<evidence type="ECO:0000313" key="5">
    <source>
        <dbReference type="Proteomes" id="UP000596661"/>
    </source>
</evidence>
<dbReference type="EMBL" id="UZAU01000806">
    <property type="status" value="NOT_ANNOTATED_CDS"/>
    <property type="molecule type" value="Genomic_DNA"/>
</dbReference>
<dbReference type="InterPro" id="IPR025724">
    <property type="entry name" value="GAG-pre-integrase_dom"/>
</dbReference>
<accession>A0A803QPE3</accession>
<dbReference type="InterPro" id="IPR054722">
    <property type="entry name" value="PolX-like_BBD"/>
</dbReference>
<dbReference type="AlphaFoldDB" id="A0A803QPE3"/>
<dbReference type="Proteomes" id="UP000596661">
    <property type="component" value="Unassembled WGS sequence"/>
</dbReference>
<keyword evidence="5" id="KW-1185">Reference proteome</keyword>
<protein>
    <recommendedName>
        <fullName evidence="6">GAG-pre-integrase domain-containing protein</fullName>
    </recommendedName>
</protein>
<feature type="domain" description="GAG-pre-integrase" evidence="2">
    <location>
        <begin position="94"/>
        <end position="140"/>
    </location>
</feature>
<feature type="compositionally biased region" description="Low complexity" evidence="1">
    <location>
        <begin position="1"/>
        <end position="18"/>
    </location>
</feature>
<evidence type="ECO:0000313" key="4">
    <source>
        <dbReference type="EnsemblPlants" id="cds.evm.model.10.574"/>
    </source>
</evidence>
<evidence type="ECO:0000259" key="3">
    <source>
        <dbReference type="Pfam" id="PF22936"/>
    </source>
</evidence>
<proteinExistence type="predicted"/>
<reference evidence="4" key="1">
    <citation type="submission" date="2021-03" db="UniProtKB">
        <authorList>
            <consortium name="EnsemblPlants"/>
        </authorList>
    </citation>
    <scope>IDENTIFICATION</scope>
</reference>
<name>A0A803QPE3_CANSA</name>
<dbReference type="EnsemblPlants" id="evm.model.10.574">
    <property type="protein sequence ID" value="cds.evm.model.10.574"/>
    <property type="gene ID" value="evm.TU.10.574"/>
</dbReference>
<dbReference type="Pfam" id="PF13976">
    <property type="entry name" value="gag_pre-integrs"/>
    <property type="match status" value="1"/>
</dbReference>
<feature type="region of interest" description="Disordered" evidence="1">
    <location>
        <begin position="1"/>
        <end position="30"/>
    </location>
</feature>
<evidence type="ECO:0000256" key="1">
    <source>
        <dbReference type="SAM" id="MobiDB-lite"/>
    </source>
</evidence>
<evidence type="ECO:0000259" key="2">
    <source>
        <dbReference type="Pfam" id="PF13976"/>
    </source>
</evidence>
<sequence length="157" mass="16833">MAAPADSTATTGGSATPATPVPSAQQPASATPSVSIFQSLAPLTLKLDRRDNKACTIQGIGCVMLQIDDGSQKTITEVKYIPNLKRNLLSIDDGDLTKLWHLRLGHVSEKGIAEIKKQGILKGKITGKLGFCEECVYGKSCRQKFTPGRHNTKEQLA</sequence>
<organism evidence="4 5">
    <name type="scientific">Cannabis sativa</name>
    <name type="common">Hemp</name>
    <name type="synonym">Marijuana</name>
    <dbReference type="NCBI Taxonomy" id="3483"/>
    <lineage>
        <taxon>Eukaryota</taxon>
        <taxon>Viridiplantae</taxon>
        <taxon>Streptophyta</taxon>
        <taxon>Embryophyta</taxon>
        <taxon>Tracheophyta</taxon>
        <taxon>Spermatophyta</taxon>
        <taxon>Magnoliopsida</taxon>
        <taxon>eudicotyledons</taxon>
        <taxon>Gunneridae</taxon>
        <taxon>Pentapetalae</taxon>
        <taxon>rosids</taxon>
        <taxon>fabids</taxon>
        <taxon>Rosales</taxon>
        <taxon>Cannabaceae</taxon>
        <taxon>Cannabis</taxon>
    </lineage>
</organism>
<feature type="domain" description="Retrovirus-related Pol polyprotein from transposon TNT 1-94-like beta-barrel" evidence="3">
    <location>
        <begin position="31"/>
        <end position="92"/>
    </location>
</feature>
<dbReference type="Pfam" id="PF22936">
    <property type="entry name" value="Pol_BBD"/>
    <property type="match status" value="1"/>
</dbReference>